<feature type="transmembrane region" description="Helical" evidence="6">
    <location>
        <begin position="230"/>
        <end position="252"/>
    </location>
</feature>
<evidence type="ECO:0000256" key="4">
    <source>
        <dbReference type="ARBA" id="ARBA00022989"/>
    </source>
</evidence>
<dbReference type="SUPFAM" id="SSF103473">
    <property type="entry name" value="MFS general substrate transporter"/>
    <property type="match status" value="1"/>
</dbReference>
<keyword evidence="4 6" id="KW-1133">Transmembrane helix</keyword>
<comment type="subcellular location">
    <subcellularLocation>
        <location evidence="1">Cell membrane</location>
        <topology evidence="1">Multi-pass membrane protein</topology>
    </subcellularLocation>
</comment>
<keyword evidence="5 6" id="KW-0472">Membrane</keyword>
<feature type="transmembrane region" description="Helical" evidence="6">
    <location>
        <begin position="149"/>
        <end position="167"/>
    </location>
</feature>
<feature type="transmembrane region" description="Helical" evidence="6">
    <location>
        <begin position="264"/>
        <end position="284"/>
    </location>
</feature>
<accession>A0ABM8G142</accession>
<feature type="transmembrane region" description="Helical" evidence="6">
    <location>
        <begin position="22"/>
        <end position="44"/>
    </location>
</feature>
<dbReference type="InterPro" id="IPR050189">
    <property type="entry name" value="MFS_Efflux_Transporters"/>
</dbReference>
<evidence type="ECO:0000256" key="6">
    <source>
        <dbReference type="SAM" id="Phobius"/>
    </source>
</evidence>
<evidence type="ECO:0000313" key="9">
    <source>
        <dbReference type="Proteomes" id="UP001321475"/>
    </source>
</evidence>
<dbReference type="EMBL" id="AP027729">
    <property type="protein sequence ID" value="BDZ41791.1"/>
    <property type="molecule type" value="Genomic_DNA"/>
</dbReference>
<evidence type="ECO:0000256" key="1">
    <source>
        <dbReference type="ARBA" id="ARBA00004651"/>
    </source>
</evidence>
<dbReference type="RefSeq" id="WP_286218876.1">
    <property type="nucleotide sequence ID" value="NZ_AP027729.1"/>
</dbReference>
<gene>
    <name evidence="8" type="ORF">GCM10025865_10900</name>
</gene>
<dbReference type="Gene3D" id="1.20.1250.20">
    <property type="entry name" value="MFS general substrate transporter like domains"/>
    <property type="match status" value="1"/>
</dbReference>
<dbReference type="PANTHER" id="PTHR43124">
    <property type="entry name" value="PURINE EFFLUX PUMP PBUE"/>
    <property type="match status" value="1"/>
</dbReference>
<sequence>MSAPATGRAAPAAPKFRMPPQVWLLTLAAFAIGTAEFVVAGILTDVAGSLGVTEGRAGYLITVYAAAIVVGGPVLTLWLARFDKRRVLVGLLLLFVAGNLVAAFTDSYPVLLVARTVTGLVQGPFYGIGAVVATSLVPTSKAGRAVGQMFAGLTLANVLGVPAGSWIGERWGWNASFLVVAAIGAVAAVAIAVVIRVPQAVRTPDAGAGPATSATTSVRGQLAALRDPQLLMGLAITVLGWLGFMTFYGYVAPVAEQVAGIDRSLLTGVLVVIGAGLVLGNVLGGRSADANLARSMLGWPIAMSLSLVVVGLVAASPWLFVVAAFVFGVTSFANVPPMQMRVMQQGTAAPELVATLNISAFNLANAAGGLIGGVVVDSALGAGALPFVAAALPVLGIALVLVDRRRRVG</sequence>
<feature type="domain" description="Major facilitator superfamily (MFS) profile" evidence="7">
    <location>
        <begin position="21"/>
        <end position="408"/>
    </location>
</feature>
<dbReference type="InterPro" id="IPR020846">
    <property type="entry name" value="MFS_dom"/>
</dbReference>
<feature type="transmembrane region" description="Helical" evidence="6">
    <location>
        <begin position="356"/>
        <end position="376"/>
    </location>
</feature>
<keyword evidence="3 6" id="KW-0812">Transmembrane</keyword>
<feature type="transmembrane region" description="Helical" evidence="6">
    <location>
        <begin position="296"/>
        <end position="312"/>
    </location>
</feature>
<name>A0ABM8G142_9CELL</name>
<dbReference type="InterPro" id="IPR036259">
    <property type="entry name" value="MFS_trans_sf"/>
</dbReference>
<feature type="transmembrane region" description="Helical" evidence="6">
    <location>
        <begin position="173"/>
        <end position="195"/>
    </location>
</feature>
<dbReference type="InterPro" id="IPR011701">
    <property type="entry name" value="MFS"/>
</dbReference>
<feature type="transmembrane region" description="Helical" evidence="6">
    <location>
        <begin position="382"/>
        <end position="402"/>
    </location>
</feature>
<dbReference type="PANTHER" id="PTHR43124:SF8">
    <property type="entry name" value="INNER MEMBRANE TRANSPORT PROTEIN YDHP"/>
    <property type="match status" value="1"/>
</dbReference>
<dbReference type="Proteomes" id="UP001321475">
    <property type="component" value="Chromosome"/>
</dbReference>
<dbReference type="CDD" id="cd17324">
    <property type="entry name" value="MFS_NepI_like"/>
    <property type="match status" value="1"/>
</dbReference>
<evidence type="ECO:0000313" key="8">
    <source>
        <dbReference type="EMBL" id="BDZ41791.1"/>
    </source>
</evidence>
<feature type="transmembrane region" description="Helical" evidence="6">
    <location>
        <begin position="56"/>
        <end position="80"/>
    </location>
</feature>
<dbReference type="PROSITE" id="PS50850">
    <property type="entry name" value="MFS"/>
    <property type="match status" value="1"/>
</dbReference>
<keyword evidence="2" id="KW-1003">Cell membrane</keyword>
<evidence type="ECO:0000259" key="7">
    <source>
        <dbReference type="PROSITE" id="PS50850"/>
    </source>
</evidence>
<dbReference type="Pfam" id="PF07690">
    <property type="entry name" value="MFS_1"/>
    <property type="match status" value="1"/>
</dbReference>
<reference evidence="9" key="1">
    <citation type="journal article" date="2019" name="Int. J. Syst. Evol. Microbiol.">
        <title>The Global Catalogue of Microorganisms (GCM) 10K type strain sequencing project: providing services to taxonomists for standard genome sequencing and annotation.</title>
        <authorList>
            <consortium name="The Broad Institute Genomics Platform"/>
            <consortium name="The Broad Institute Genome Sequencing Center for Infectious Disease"/>
            <person name="Wu L."/>
            <person name="Ma J."/>
        </authorList>
    </citation>
    <scope>NUCLEOTIDE SEQUENCE [LARGE SCALE GENOMIC DNA]</scope>
    <source>
        <strain evidence="9">NBRC 108565</strain>
    </source>
</reference>
<feature type="transmembrane region" description="Helical" evidence="6">
    <location>
        <begin position="87"/>
        <end position="105"/>
    </location>
</feature>
<evidence type="ECO:0000256" key="3">
    <source>
        <dbReference type="ARBA" id="ARBA00022692"/>
    </source>
</evidence>
<keyword evidence="9" id="KW-1185">Reference proteome</keyword>
<organism evidence="8 9">
    <name type="scientific">Paraoerskovia sediminicola</name>
    <dbReference type="NCBI Taxonomy" id="1138587"/>
    <lineage>
        <taxon>Bacteria</taxon>
        <taxon>Bacillati</taxon>
        <taxon>Actinomycetota</taxon>
        <taxon>Actinomycetes</taxon>
        <taxon>Micrococcales</taxon>
        <taxon>Cellulomonadaceae</taxon>
        <taxon>Paraoerskovia</taxon>
    </lineage>
</organism>
<protein>
    <submittedName>
        <fullName evidence="8">MFS transporter</fullName>
    </submittedName>
</protein>
<evidence type="ECO:0000256" key="5">
    <source>
        <dbReference type="ARBA" id="ARBA00023136"/>
    </source>
</evidence>
<evidence type="ECO:0000256" key="2">
    <source>
        <dbReference type="ARBA" id="ARBA00022475"/>
    </source>
</evidence>
<proteinExistence type="predicted"/>